<dbReference type="RefSeq" id="WP_382271625.1">
    <property type="nucleotide sequence ID" value="NZ_JBHTBU010000001.1"/>
</dbReference>
<evidence type="ECO:0000259" key="2">
    <source>
        <dbReference type="Pfam" id="PF13478"/>
    </source>
</evidence>
<dbReference type="InterPro" id="IPR027051">
    <property type="entry name" value="XdhC_Rossmann_dom"/>
</dbReference>
<dbReference type="EMBL" id="JBHTBU010000001">
    <property type="protein sequence ID" value="MFC7288273.1"/>
    <property type="molecule type" value="Genomic_DNA"/>
</dbReference>
<gene>
    <name evidence="3" type="ORF">ACFQPC_09525</name>
</gene>
<evidence type="ECO:0000313" key="3">
    <source>
        <dbReference type="EMBL" id="MFC7288273.1"/>
    </source>
</evidence>
<accession>A0ABW2IB75</accession>
<dbReference type="Proteomes" id="UP001596542">
    <property type="component" value="Unassembled WGS sequence"/>
</dbReference>
<protein>
    <submittedName>
        <fullName evidence="3">XdhC family protein</fullName>
    </submittedName>
</protein>
<feature type="domain" description="XdhC- CoxI" evidence="1">
    <location>
        <begin position="15"/>
        <end position="68"/>
    </location>
</feature>
<evidence type="ECO:0000313" key="4">
    <source>
        <dbReference type="Proteomes" id="UP001596542"/>
    </source>
</evidence>
<reference evidence="4" key="1">
    <citation type="journal article" date="2019" name="Int. J. Syst. Evol. Microbiol.">
        <title>The Global Catalogue of Microorganisms (GCM) 10K type strain sequencing project: providing services to taxonomists for standard genome sequencing and annotation.</title>
        <authorList>
            <consortium name="The Broad Institute Genomics Platform"/>
            <consortium name="The Broad Institute Genome Sequencing Center for Infectious Disease"/>
            <person name="Wu L."/>
            <person name="Ma J."/>
        </authorList>
    </citation>
    <scope>NUCLEOTIDE SEQUENCE [LARGE SCALE GENOMIC DNA]</scope>
    <source>
        <strain evidence="4">KACC 12508</strain>
    </source>
</reference>
<dbReference type="PANTHER" id="PTHR30388:SF4">
    <property type="entry name" value="MOLYBDENUM COFACTOR INSERTION CHAPERONE PAOD"/>
    <property type="match status" value="1"/>
</dbReference>
<evidence type="ECO:0000259" key="1">
    <source>
        <dbReference type="Pfam" id="PF02625"/>
    </source>
</evidence>
<organism evidence="3 4">
    <name type="scientific">Herminiimonas glaciei</name>
    <dbReference type="NCBI Taxonomy" id="523788"/>
    <lineage>
        <taxon>Bacteria</taxon>
        <taxon>Pseudomonadati</taxon>
        <taxon>Pseudomonadota</taxon>
        <taxon>Betaproteobacteria</taxon>
        <taxon>Burkholderiales</taxon>
        <taxon>Oxalobacteraceae</taxon>
        <taxon>Herminiimonas</taxon>
    </lineage>
</organism>
<comment type="caution">
    <text evidence="3">The sequence shown here is derived from an EMBL/GenBank/DDBJ whole genome shotgun (WGS) entry which is preliminary data.</text>
</comment>
<feature type="domain" description="XdhC Rossmann" evidence="2">
    <location>
        <begin position="171"/>
        <end position="313"/>
    </location>
</feature>
<dbReference type="Pfam" id="PF13478">
    <property type="entry name" value="XdhC_C"/>
    <property type="match status" value="1"/>
</dbReference>
<keyword evidence="4" id="KW-1185">Reference proteome</keyword>
<dbReference type="Gene3D" id="3.40.50.720">
    <property type="entry name" value="NAD(P)-binding Rossmann-like Domain"/>
    <property type="match status" value="1"/>
</dbReference>
<proteinExistence type="predicted"/>
<dbReference type="InterPro" id="IPR003777">
    <property type="entry name" value="XdhC_CoxI"/>
</dbReference>
<sequence>MENLDLIVLRTLRDWRLQGKNAVLATVTRTWGASPRPPGSLMALCETGSVVGSVSGGCIEDDLIRRFATWETFVTAEGKARRPQWDCYGLSADEAHRFGLPCGGTLELLLEFNPDAALLTQLVRQLEGGALVQRQVDLSSGQVVLTPAERPSALSVTKHDMKAVFGPGYRMLLIGAGQLTEYLATMAVFSGFAVTVCDPREEYRRAWSVPNVQFIEGMPDDAVLAMKLDQRSCVVALTHDPKLDDLALIEALASPAFYVGAIGSRRNNTARRSRLAEHFALSDASLAKLHGPVGIYIGSKTPSEIAISIMAEVVAAKNGVQRADLDVASNKQKDDFRMKTDTLMHFS</sequence>
<dbReference type="Pfam" id="PF02625">
    <property type="entry name" value="XdhC_CoxI"/>
    <property type="match status" value="1"/>
</dbReference>
<dbReference type="InterPro" id="IPR052698">
    <property type="entry name" value="MoCofactor_Util/Proc"/>
</dbReference>
<dbReference type="PANTHER" id="PTHR30388">
    <property type="entry name" value="ALDEHYDE OXIDOREDUCTASE MOLYBDENUM COFACTOR ASSEMBLY PROTEIN"/>
    <property type="match status" value="1"/>
</dbReference>
<name>A0ABW2IB75_9BURK</name>